<sequence>MKDECEMIEFNSSSNISNEKVHHVTLVLGRGDNFNYTFHKVVSLRTLRLQYPQPSPLKDEEFLCDFRKFGSLRAFDAAARGMKELPSSIGNLKHLRYLNLYYTLVNQLPDSICSLLNLQTLILNYCRKLERLPQNMMYLRSLRHLYLLDCPLIEMPRKIGQLTNLKTLNTFVVGKSTDCSLLAELKCLNLGGELRIKHLERVSNPMDAKEANLVGKQNLSQLQLNWEHSLAERESQGHVESEAQGNVESDAQENLEVLPEDLASLVTLKSLKIIGCRKLESLPEEGLRGLESLQSLFILFCFKIASLPASVQSLTKLQRLNIQFCDELARRCEKGKGEDWYKIAHIPQVSVIKVLPCSWVMMAAASIEVSMASDALLVRRFWAVYGFEVI</sequence>
<evidence type="ECO:0000313" key="4">
    <source>
        <dbReference type="Proteomes" id="UP000306102"/>
    </source>
</evidence>
<accession>A0A4S4DLB9</accession>
<dbReference type="PANTHER" id="PTHR47186:SF3">
    <property type="entry name" value="OS09G0267800 PROTEIN"/>
    <property type="match status" value="1"/>
</dbReference>
<proteinExistence type="predicted"/>
<dbReference type="EMBL" id="SDRB02011106">
    <property type="protein sequence ID" value="THG02846.1"/>
    <property type="molecule type" value="Genomic_DNA"/>
</dbReference>
<protein>
    <recommendedName>
        <fullName evidence="2">Disease resistance R13L4/SHOC-2-like LRR domain-containing protein</fullName>
    </recommendedName>
</protein>
<gene>
    <name evidence="3" type="ORF">TEA_005628</name>
</gene>
<dbReference type="STRING" id="542762.A0A4S4DLB9"/>
<dbReference type="InterPro" id="IPR032675">
    <property type="entry name" value="LRR_dom_sf"/>
</dbReference>
<evidence type="ECO:0000256" key="1">
    <source>
        <dbReference type="ARBA" id="ARBA00022737"/>
    </source>
</evidence>
<dbReference type="SUPFAM" id="SSF52058">
    <property type="entry name" value="L domain-like"/>
    <property type="match status" value="1"/>
</dbReference>
<comment type="caution">
    <text evidence="3">The sequence shown here is derived from an EMBL/GenBank/DDBJ whole genome shotgun (WGS) entry which is preliminary data.</text>
</comment>
<dbReference type="Proteomes" id="UP000306102">
    <property type="component" value="Unassembled WGS sequence"/>
</dbReference>
<evidence type="ECO:0000313" key="3">
    <source>
        <dbReference type="EMBL" id="THG02846.1"/>
    </source>
</evidence>
<reference evidence="3 4" key="1">
    <citation type="journal article" date="2018" name="Proc. Natl. Acad. Sci. U.S.A.">
        <title>Draft genome sequence of Camellia sinensis var. sinensis provides insights into the evolution of the tea genome and tea quality.</title>
        <authorList>
            <person name="Wei C."/>
            <person name="Yang H."/>
            <person name="Wang S."/>
            <person name="Zhao J."/>
            <person name="Liu C."/>
            <person name="Gao L."/>
            <person name="Xia E."/>
            <person name="Lu Y."/>
            <person name="Tai Y."/>
            <person name="She G."/>
            <person name="Sun J."/>
            <person name="Cao H."/>
            <person name="Tong W."/>
            <person name="Gao Q."/>
            <person name="Li Y."/>
            <person name="Deng W."/>
            <person name="Jiang X."/>
            <person name="Wang W."/>
            <person name="Chen Q."/>
            <person name="Zhang S."/>
            <person name="Li H."/>
            <person name="Wu J."/>
            <person name="Wang P."/>
            <person name="Li P."/>
            <person name="Shi C."/>
            <person name="Zheng F."/>
            <person name="Jian J."/>
            <person name="Huang B."/>
            <person name="Shan D."/>
            <person name="Shi M."/>
            <person name="Fang C."/>
            <person name="Yue Y."/>
            <person name="Li F."/>
            <person name="Li D."/>
            <person name="Wei S."/>
            <person name="Han B."/>
            <person name="Jiang C."/>
            <person name="Yin Y."/>
            <person name="Xia T."/>
            <person name="Zhang Z."/>
            <person name="Bennetzen J.L."/>
            <person name="Zhao S."/>
            <person name="Wan X."/>
        </authorList>
    </citation>
    <scope>NUCLEOTIDE SEQUENCE [LARGE SCALE GENOMIC DNA]</scope>
    <source>
        <strain evidence="4">cv. Shuchazao</strain>
        <tissue evidence="3">Leaf</tissue>
    </source>
</reference>
<name>A0A4S4DLB9_CAMSN</name>
<dbReference type="Gene3D" id="3.80.10.10">
    <property type="entry name" value="Ribonuclease Inhibitor"/>
    <property type="match status" value="2"/>
</dbReference>
<evidence type="ECO:0000259" key="2">
    <source>
        <dbReference type="Pfam" id="PF23598"/>
    </source>
</evidence>
<keyword evidence="1" id="KW-0677">Repeat</keyword>
<dbReference type="Pfam" id="PF23598">
    <property type="entry name" value="LRR_14"/>
    <property type="match status" value="1"/>
</dbReference>
<dbReference type="PANTHER" id="PTHR47186">
    <property type="entry name" value="LEUCINE-RICH REPEAT-CONTAINING PROTEIN 57"/>
    <property type="match status" value="1"/>
</dbReference>
<feature type="domain" description="Disease resistance R13L4/SHOC-2-like LRR" evidence="2">
    <location>
        <begin position="65"/>
        <end position="273"/>
    </location>
</feature>
<keyword evidence="4" id="KW-1185">Reference proteome</keyword>
<dbReference type="InterPro" id="IPR055414">
    <property type="entry name" value="LRR_R13L4/SHOC2-like"/>
</dbReference>
<organism evidence="3 4">
    <name type="scientific">Camellia sinensis var. sinensis</name>
    <name type="common">China tea</name>
    <dbReference type="NCBI Taxonomy" id="542762"/>
    <lineage>
        <taxon>Eukaryota</taxon>
        <taxon>Viridiplantae</taxon>
        <taxon>Streptophyta</taxon>
        <taxon>Embryophyta</taxon>
        <taxon>Tracheophyta</taxon>
        <taxon>Spermatophyta</taxon>
        <taxon>Magnoliopsida</taxon>
        <taxon>eudicotyledons</taxon>
        <taxon>Gunneridae</taxon>
        <taxon>Pentapetalae</taxon>
        <taxon>asterids</taxon>
        <taxon>Ericales</taxon>
        <taxon>Theaceae</taxon>
        <taxon>Camellia</taxon>
    </lineage>
</organism>
<dbReference type="AlphaFoldDB" id="A0A4S4DLB9"/>